<reference evidence="2 3" key="1">
    <citation type="journal article" date="2016" name="Mol. Biol. Evol.">
        <title>Comparative Genomics of Early-Diverging Mushroom-Forming Fungi Provides Insights into the Origins of Lignocellulose Decay Capabilities.</title>
        <authorList>
            <person name="Nagy L.G."/>
            <person name="Riley R."/>
            <person name="Tritt A."/>
            <person name="Adam C."/>
            <person name="Daum C."/>
            <person name="Floudas D."/>
            <person name="Sun H."/>
            <person name="Yadav J.S."/>
            <person name="Pangilinan J."/>
            <person name="Larsson K.H."/>
            <person name="Matsuura K."/>
            <person name="Barry K."/>
            <person name="Labutti K."/>
            <person name="Kuo R."/>
            <person name="Ohm R.A."/>
            <person name="Bhattacharya S.S."/>
            <person name="Shirouzu T."/>
            <person name="Yoshinaga Y."/>
            <person name="Martin F.M."/>
            <person name="Grigoriev I.V."/>
            <person name="Hibbett D.S."/>
        </authorList>
    </citation>
    <scope>NUCLEOTIDE SEQUENCE [LARGE SCALE GENOMIC DNA]</scope>
    <source>
        <strain evidence="2 3">CBS 109695</strain>
    </source>
</reference>
<dbReference type="EMBL" id="KV417496">
    <property type="protein sequence ID" value="KZP29815.1"/>
    <property type="molecule type" value="Genomic_DNA"/>
</dbReference>
<organism evidence="2 3">
    <name type="scientific">Athelia psychrophila</name>
    <dbReference type="NCBI Taxonomy" id="1759441"/>
    <lineage>
        <taxon>Eukaryota</taxon>
        <taxon>Fungi</taxon>
        <taxon>Dikarya</taxon>
        <taxon>Basidiomycota</taxon>
        <taxon>Agaricomycotina</taxon>
        <taxon>Agaricomycetes</taxon>
        <taxon>Agaricomycetidae</taxon>
        <taxon>Atheliales</taxon>
        <taxon>Atheliaceae</taxon>
        <taxon>Athelia</taxon>
    </lineage>
</organism>
<evidence type="ECO:0000313" key="2">
    <source>
        <dbReference type="EMBL" id="KZP29815.1"/>
    </source>
</evidence>
<dbReference type="AlphaFoldDB" id="A0A166STQ9"/>
<protein>
    <submittedName>
        <fullName evidence="2">Uncharacterized protein</fullName>
    </submittedName>
</protein>
<feature type="region of interest" description="Disordered" evidence="1">
    <location>
        <begin position="44"/>
        <end position="65"/>
    </location>
</feature>
<gene>
    <name evidence="2" type="ORF">FIBSPDRAFT_1038542</name>
</gene>
<dbReference type="Proteomes" id="UP000076532">
    <property type="component" value="Unassembled WGS sequence"/>
</dbReference>
<sequence length="90" mass="9776">MTSFNTMNYPTQESHVTNVGGDHLTFHTGDVIIIHYHLHPPAVAPVDRDHTGTTGGDQSGALPHAAQDADIVVQRMPDSVWGRFLSIFGL</sequence>
<evidence type="ECO:0000313" key="3">
    <source>
        <dbReference type="Proteomes" id="UP000076532"/>
    </source>
</evidence>
<evidence type="ECO:0000256" key="1">
    <source>
        <dbReference type="SAM" id="MobiDB-lite"/>
    </source>
</evidence>
<keyword evidence="3" id="KW-1185">Reference proteome</keyword>
<name>A0A166STQ9_9AGAM</name>
<accession>A0A166STQ9</accession>
<proteinExistence type="predicted"/>